<reference evidence="2" key="1">
    <citation type="submission" date="2022-08" db="EMBL/GenBank/DDBJ databases">
        <authorList>
            <person name="Deng Y."/>
            <person name="Han X.-F."/>
            <person name="Zhang Y.-Q."/>
        </authorList>
    </citation>
    <scope>NUCLEOTIDE SEQUENCE</scope>
    <source>
        <strain evidence="2">CPCC 203386</strain>
    </source>
</reference>
<dbReference type="RefSeq" id="WP_259543327.1">
    <property type="nucleotide sequence ID" value="NZ_JANLCJ010000357.1"/>
</dbReference>
<organism evidence="2 3">
    <name type="scientific">Herbiconiux daphne</name>
    <dbReference type="NCBI Taxonomy" id="2970914"/>
    <lineage>
        <taxon>Bacteria</taxon>
        <taxon>Bacillati</taxon>
        <taxon>Actinomycetota</taxon>
        <taxon>Actinomycetes</taxon>
        <taxon>Micrococcales</taxon>
        <taxon>Microbacteriaceae</taxon>
        <taxon>Herbiconiux</taxon>
    </lineage>
</organism>
<comment type="caution">
    <text evidence="2">The sequence shown here is derived from an EMBL/GenBank/DDBJ whole genome shotgun (WGS) entry which is preliminary data.</text>
</comment>
<name>A0ABT2HAP3_9MICO</name>
<feature type="non-terminal residue" evidence="2">
    <location>
        <position position="1"/>
    </location>
</feature>
<dbReference type="Proteomes" id="UP001165586">
    <property type="component" value="Unassembled WGS sequence"/>
</dbReference>
<evidence type="ECO:0000256" key="1">
    <source>
        <dbReference type="SAM" id="MobiDB-lite"/>
    </source>
</evidence>
<dbReference type="EMBL" id="JANLCJ010000357">
    <property type="protein sequence ID" value="MCS5737035.1"/>
    <property type="molecule type" value="Genomic_DNA"/>
</dbReference>
<keyword evidence="3" id="KW-1185">Reference proteome</keyword>
<evidence type="ECO:0000313" key="3">
    <source>
        <dbReference type="Proteomes" id="UP001165586"/>
    </source>
</evidence>
<accession>A0ABT2HAP3</accession>
<protein>
    <submittedName>
        <fullName evidence="2">Uncharacterized protein</fullName>
    </submittedName>
</protein>
<sequence>INDGVQQEQLANQAINDAIAKGGAQVPDAASDPAVHLAARNQNQAAGVGDTGGNLNVPRPTPPSQKEQQDMDLHKTGQQANFDQNKIPEWYQSKSFGYGLITFGLNLLSGNDLAQSFALAGNAFTGAYGTEKRSIWAQDLHKQGYNPAEVEQWVQTGDAKVLTDPVQKEFQRAQQTLQLQTGKEQLSALQYENDPARRQQALLEHQQDRDLSRLNIMSEMQARQLNATNQAQRNRLDLIEH</sequence>
<proteinExistence type="predicted"/>
<feature type="non-terminal residue" evidence="2">
    <location>
        <position position="241"/>
    </location>
</feature>
<gene>
    <name evidence="2" type="ORF">N1032_25235</name>
</gene>
<feature type="region of interest" description="Disordered" evidence="1">
    <location>
        <begin position="38"/>
        <end position="73"/>
    </location>
</feature>
<evidence type="ECO:0000313" key="2">
    <source>
        <dbReference type="EMBL" id="MCS5737035.1"/>
    </source>
</evidence>